<keyword evidence="2" id="KW-0812">Transmembrane</keyword>
<evidence type="ECO:0000313" key="3">
    <source>
        <dbReference type="EMBL" id="KJF41199.1"/>
    </source>
</evidence>
<keyword evidence="4" id="KW-1185">Reference proteome</keyword>
<accession>A0A0D8J378</accession>
<dbReference type="GeneID" id="42855621"/>
<keyword evidence="2" id="KW-1133">Transmembrane helix</keyword>
<organism evidence="3 4">
    <name type="scientific">Ruthenibacterium lactatiformans</name>
    <dbReference type="NCBI Taxonomy" id="1550024"/>
    <lineage>
        <taxon>Bacteria</taxon>
        <taxon>Bacillati</taxon>
        <taxon>Bacillota</taxon>
        <taxon>Clostridia</taxon>
        <taxon>Eubacteriales</taxon>
        <taxon>Oscillospiraceae</taxon>
        <taxon>Ruthenibacterium</taxon>
    </lineage>
</organism>
<gene>
    <name evidence="3" type="ORF">TQ39_03085</name>
</gene>
<dbReference type="RefSeq" id="WP_050004516.1">
    <property type="nucleotide sequence ID" value="NZ_JAQEEP010000003.1"/>
</dbReference>
<sequence>MQYKVVTVAAAILSIAVLDGIVSGQTAPWTGLFTIAALLGMAAWSCSKQTKKEAPARAANTDKRQAVKVPTKTASIVTHQGGIHQ</sequence>
<comment type="caution">
    <text evidence="3">The sequence shown here is derived from an EMBL/GenBank/DDBJ whole genome shotgun (WGS) entry which is preliminary data.</text>
</comment>
<dbReference type="Proteomes" id="UP000032483">
    <property type="component" value="Unassembled WGS sequence"/>
</dbReference>
<dbReference type="EMBL" id="JXXK01000002">
    <property type="protein sequence ID" value="KJF41199.1"/>
    <property type="molecule type" value="Genomic_DNA"/>
</dbReference>
<evidence type="ECO:0000256" key="1">
    <source>
        <dbReference type="SAM" id="MobiDB-lite"/>
    </source>
</evidence>
<feature type="transmembrane region" description="Helical" evidence="2">
    <location>
        <begin position="28"/>
        <end position="47"/>
    </location>
</feature>
<reference evidence="3" key="1">
    <citation type="submission" date="2015-02" db="EMBL/GenBank/DDBJ databases">
        <title>A novel member of the family Ruminococcaceae isolated from human feces.</title>
        <authorList>
            <person name="Shkoporov A.N."/>
            <person name="Chaplin A.V."/>
            <person name="Motuzova O.V."/>
            <person name="Kafarskaia L.I."/>
            <person name="Khokhlova E.V."/>
            <person name="Efimov B.A."/>
        </authorList>
    </citation>
    <scope>NUCLEOTIDE SEQUENCE [LARGE SCALE GENOMIC DNA]</scope>
    <source>
        <strain evidence="3">585-1</strain>
    </source>
</reference>
<evidence type="ECO:0000313" key="4">
    <source>
        <dbReference type="Proteomes" id="UP000032483"/>
    </source>
</evidence>
<keyword evidence="2" id="KW-0472">Membrane</keyword>
<feature type="region of interest" description="Disordered" evidence="1">
    <location>
        <begin position="51"/>
        <end position="85"/>
    </location>
</feature>
<proteinExistence type="predicted"/>
<evidence type="ECO:0000256" key="2">
    <source>
        <dbReference type="SAM" id="Phobius"/>
    </source>
</evidence>
<protein>
    <submittedName>
        <fullName evidence="3">Uncharacterized protein</fullName>
    </submittedName>
</protein>
<dbReference type="AlphaFoldDB" id="A0A0D8J378"/>
<feature type="compositionally biased region" description="Basic and acidic residues" evidence="1">
    <location>
        <begin position="51"/>
        <end position="65"/>
    </location>
</feature>
<name>A0A0D8J378_9FIRM</name>